<dbReference type="Proteomes" id="UP001054945">
    <property type="component" value="Unassembled WGS sequence"/>
</dbReference>
<organism evidence="1 2">
    <name type="scientific">Caerostris extrusa</name>
    <name type="common">Bark spider</name>
    <name type="synonym">Caerostris bankana</name>
    <dbReference type="NCBI Taxonomy" id="172846"/>
    <lineage>
        <taxon>Eukaryota</taxon>
        <taxon>Metazoa</taxon>
        <taxon>Ecdysozoa</taxon>
        <taxon>Arthropoda</taxon>
        <taxon>Chelicerata</taxon>
        <taxon>Arachnida</taxon>
        <taxon>Araneae</taxon>
        <taxon>Araneomorphae</taxon>
        <taxon>Entelegynae</taxon>
        <taxon>Araneoidea</taxon>
        <taxon>Araneidae</taxon>
        <taxon>Caerostris</taxon>
    </lineage>
</organism>
<proteinExistence type="predicted"/>
<accession>A0AAV4SRV9</accession>
<reference evidence="1 2" key="1">
    <citation type="submission" date="2021-06" db="EMBL/GenBank/DDBJ databases">
        <title>Caerostris extrusa draft genome.</title>
        <authorList>
            <person name="Kono N."/>
            <person name="Arakawa K."/>
        </authorList>
    </citation>
    <scope>NUCLEOTIDE SEQUENCE [LARGE SCALE GENOMIC DNA]</scope>
</reference>
<protein>
    <submittedName>
        <fullName evidence="1">Uncharacterized protein</fullName>
    </submittedName>
</protein>
<dbReference type="AlphaFoldDB" id="A0AAV4SRV9"/>
<gene>
    <name evidence="1" type="ORF">CEXT_641421</name>
</gene>
<sequence length="152" mass="17433">MSSLMMKDAFFPTKISPTIAAQKEINQRTGTILSAWLIYLPNGSNTDIFFQLLNIERVSMNGWSFYDYGANFYLDELMDGTRNLAQIATVGLTYGRDTFCVKHSVIHFHGGGYKSEQSLTTQCVSMDDLARKSTWRNIYFIYSCIYVYVYAF</sequence>
<evidence type="ECO:0000313" key="1">
    <source>
        <dbReference type="EMBL" id="GIY34353.1"/>
    </source>
</evidence>
<evidence type="ECO:0000313" key="2">
    <source>
        <dbReference type="Proteomes" id="UP001054945"/>
    </source>
</evidence>
<name>A0AAV4SRV9_CAEEX</name>
<comment type="caution">
    <text evidence="1">The sequence shown here is derived from an EMBL/GenBank/DDBJ whole genome shotgun (WGS) entry which is preliminary data.</text>
</comment>
<dbReference type="EMBL" id="BPLR01009758">
    <property type="protein sequence ID" value="GIY34353.1"/>
    <property type="molecule type" value="Genomic_DNA"/>
</dbReference>
<keyword evidence="2" id="KW-1185">Reference proteome</keyword>